<keyword evidence="6" id="KW-1185">Reference proteome</keyword>
<keyword evidence="2" id="KW-0238">DNA-binding</keyword>
<keyword evidence="3" id="KW-0804">Transcription</keyword>
<comment type="caution">
    <text evidence="5">The sequence shown here is derived from an EMBL/GenBank/DDBJ whole genome shotgun (WGS) entry which is preliminary data.</text>
</comment>
<protein>
    <submittedName>
        <fullName evidence="5">AraC family transcriptional regulator</fullName>
    </submittedName>
</protein>
<dbReference type="GO" id="GO:0003700">
    <property type="term" value="F:DNA-binding transcription factor activity"/>
    <property type="evidence" value="ECO:0007669"/>
    <property type="project" value="InterPro"/>
</dbReference>
<dbReference type="PANTHER" id="PTHR43280:SF32">
    <property type="entry name" value="TRANSCRIPTIONAL REGULATORY PROTEIN"/>
    <property type="match status" value="1"/>
</dbReference>
<reference evidence="5 6" key="1">
    <citation type="submission" date="2019-04" db="EMBL/GenBank/DDBJ databases">
        <authorList>
            <person name="Feng G."/>
            <person name="Zhang J."/>
            <person name="Zhu H."/>
        </authorList>
    </citation>
    <scope>NUCLEOTIDE SEQUENCE [LARGE SCALE GENOMIC DNA]</scope>
    <source>
        <strain evidence="5 6">92R-1</strain>
    </source>
</reference>
<organism evidence="5 6">
    <name type="scientific">Hymenobacter fodinae</name>
    <dbReference type="NCBI Taxonomy" id="2510796"/>
    <lineage>
        <taxon>Bacteria</taxon>
        <taxon>Pseudomonadati</taxon>
        <taxon>Bacteroidota</taxon>
        <taxon>Cytophagia</taxon>
        <taxon>Cytophagales</taxon>
        <taxon>Hymenobacteraceae</taxon>
        <taxon>Hymenobacter</taxon>
    </lineage>
</organism>
<dbReference type="InterPro" id="IPR009057">
    <property type="entry name" value="Homeodomain-like_sf"/>
</dbReference>
<evidence type="ECO:0000313" key="5">
    <source>
        <dbReference type="EMBL" id="TGE03761.1"/>
    </source>
</evidence>
<evidence type="ECO:0000313" key="6">
    <source>
        <dbReference type="Proteomes" id="UP000298337"/>
    </source>
</evidence>
<dbReference type="PANTHER" id="PTHR43280">
    <property type="entry name" value="ARAC-FAMILY TRANSCRIPTIONAL REGULATOR"/>
    <property type="match status" value="1"/>
</dbReference>
<proteinExistence type="predicted"/>
<dbReference type="InterPro" id="IPR018060">
    <property type="entry name" value="HTH_AraC"/>
</dbReference>
<dbReference type="AlphaFoldDB" id="A0A4Z0NYY9"/>
<dbReference type="Pfam" id="PF12833">
    <property type="entry name" value="HTH_18"/>
    <property type="match status" value="1"/>
</dbReference>
<evidence type="ECO:0000256" key="1">
    <source>
        <dbReference type="ARBA" id="ARBA00023015"/>
    </source>
</evidence>
<dbReference type="Gene3D" id="1.10.10.60">
    <property type="entry name" value="Homeodomain-like"/>
    <property type="match status" value="1"/>
</dbReference>
<name>A0A4Z0NYY9_9BACT</name>
<dbReference type="InterPro" id="IPR020449">
    <property type="entry name" value="Tscrpt_reg_AraC-type_HTH"/>
</dbReference>
<dbReference type="GO" id="GO:0043565">
    <property type="term" value="F:sequence-specific DNA binding"/>
    <property type="evidence" value="ECO:0007669"/>
    <property type="project" value="InterPro"/>
</dbReference>
<sequence length="317" mass="35756">MPSSSLRVISPSYLQRMKASDFHVLHTVTDYTRYYGLPAPAHPLLTLIDLAQITGQVIPAPIVAQLYTVALKRGLKGTVYYGRQTYDFHEGLLTFLAPGQVVLADPSLDISEMTGWALVFHPDLLRKYPLGQKIRTYGFFSYQVHEALHVSAAEECLLEHVLGSIRHETEQPLDVFSQDLLVAQLGVLLGYANRFYHRQFLTRRLAEHDLLSRFEARLTAHFAQGANHPLPTVQQFADELHVSPAYLSDLLRALTGQTAQQHLHHALIEKAKLLLLSTSLTVNETAFRLGFEYPHYFTRLFKRKTGLTPAAFRVSAP</sequence>
<feature type="domain" description="HTH araC/xylS-type" evidence="4">
    <location>
        <begin position="212"/>
        <end position="315"/>
    </location>
</feature>
<keyword evidence="1" id="KW-0805">Transcription regulation</keyword>
<evidence type="ECO:0000256" key="2">
    <source>
        <dbReference type="ARBA" id="ARBA00023125"/>
    </source>
</evidence>
<dbReference type="EMBL" id="SRLA01000007">
    <property type="protein sequence ID" value="TGE03761.1"/>
    <property type="molecule type" value="Genomic_DNA"/>
</dbReference>
<evidence type="ECO:0000256" key="3">
    <source>
        <dbReference type="ARBA" id="ARBA00023163"/>
    </source>
</evidence>
<dbReference type="SUPFAM" id="SSF46689">
    <property type="entry name" value="Homeodomain-like"/>
    <property type="match status" value="1"/>
</dbReference>
<dbReference type="SMART" id="SM00342">
    <property type="entry name" value="HTH_ARAC"/>
    <property type="match status" value="1"/>
</dbReference>
<dbReference type="OrthoDB" id="643086at2"/>
<dbReference type="PROSITE" id="PS01124">
    <property type="entry name" value="HTH_ARAC_FAMILY_2"/>
    <property type="match status" value="1"/>
</dbReference>
<accession>A0A4Z0NYY9</accession>
<dbReference type="PRINTS" id="PR00032">
    <property type="entry name" value="HTHARAC"/>
</dbReference>
<gene>
    <name evidence="5" type="ORF">EU556_24425</name>
</gene>
<dbReference type="Proteomes" id="UP000298337">
    <property type="component" value="Unassembled WGS sequence"/>
</dbReference>
<evidence type="ECO:0000259" key="4">
    <source>
        <dbReference type="PROSITE" id="PS01124"/>
    </source>
</evidence>